<dbReference type="HOGENOM" id="CLU_1128089_0_0_14"/>
<keyword evidence="3" id="KW-1185">Reference proteome</keyword>
<accession>Q98Q15</accession>
<dbReference type="PIR" id="B90581">
    <property type="entry name" value="B90581"/>
</dbReference>
<dbReference type="STRING" id="272635.gene:17577161"/>
<dbReference type="BioCyc" id="MPUL272635:G1GT6-567-MONOMER"/>
<proteinExistence type="predicted"/>
<sequence>MLSLKSHFSTSEWTPSKIVLFASIFVVSAIAIICYIFIKLKVKKIKKNEDFKEKELEKIMRPNAGEIDLELKKISSSKFDDLDLDFILNTIYRNNYKKIALLGKENEYIYFSIKSLIDFETEILYEDYNKDLVEKITAKNPKYVFQSSSSKEDFDLALAINFDSSYNQIYNQCLKLVKKNAMILIHCNGSKKNDLETLLKDLNFLKQKYEISKVKSEFLLIVKNLN</sequence>
<evidence type="ECO:0000313" key="2">
    <source>
        <dbReference type="EMBL" id="CAC13727.1"/>
    </source>
</evidence>
<keyword evidence="1" id="KW-1133">Transmembrane helix</keyword>
<dbReference type="NCBIfam" id="NF045844">
    <property type="entry name" value="BC85_0335_fam"/>
    <property type="match status" value="1"/>
</dbReference>
<reference evidence="2 3" key="1">
    <citation type="journal article" date="2001" name="Nucleic Acids Res.">
        <title>The complete genome sequence of the murine respiratory pathogen Mycoplasma pulmonis.</title>
        <authorList>
            <person name="Chambaud I."/>
            <person name="Heilig R."/>
            <person name="Ferris S."/>
            <person name="Barbe V."/>
            <person name="Samson D."/>
            <person name="Galisson F."/>
            <person name="Moszer I."/>
            <person name="Dybvig K."/>
            <person name="Wroblewski H."/>
            <person name="Viari A."/>
            <person name="Rocha E.P.C."/>
            <person name="Blanchard A."/>
        </authorList>
    </citation>
    <scope>NUCLEOTIDE SEQUENCE [LARGE SCALE GENOMIC DNA]</scope>
    <source>
        <strain evidence="2 3">UAB CTIP</strain>
    </source>
</reference>
<dbReference type="AlphaFoldDB" id="Q98Q15"/>
<organism evidence="3">
    <name type="scientific">Mycoplasmopsis pulmonis (strain UAB CTIP)</name>
    <name type="common">Mycoplasma pulmonis</name>
    <dbReference type="NCBI Taxonomy" id="272635"/>
    <lineage>
        <taxon>Bacteria</taxon>
        <taxon>Bacillati</taxon>
        <taxon>Mycoplasmatota</taxon>
        <taxon>Mycoplasmoidales</taxon>
        <taxon>Metamycoplasmataceae</taxon>
        <taxon>Mycoplasmopsis</taxon>
    </lineage>
</organism>
<keyword evidence="1" id="KW-0812">Transmembrane</keyword>
<dbReference type="eggNOG" id="ENOG5031YNN">
    <property type="taxonomic scope" value="Bacteria"/>
</dbReference>
<protein>
    <submittedName>
        <fullName evidence="2">Uncharacterized protein</fullName>
    </submittedName>
</protein>
<gene>
    <name evidence="2" type="ordered locus">MYPU_5540</name>
</gene>
<name>Q98Q15_MYCPU</name>
<dbReference type="KEGG" id="mpu:MYPU_5540"/>
<keyword evidence="1" id="KW-0472">Membrane</keyword>
<evidence type="ECO:0000313" key="3">
    <source>
        <dbReference type="Proteomes" id="UP000000528"/>
    </source>
</evidence>
<dbReference type="RefSeq" id="WP_010925355.1">
    <property type="nucleotide sequence ID" value="NC_002771.1"/>
</dbReference>
<evidence type="ECO:0000256" key="1">
    <source>
        <dbReference type="SAM" id="Phobius"/>
    </source>
</evidence>
<feature type="transmembrane region" description="Helical" evidence="1">
    <location>
        <begin position="18"/>
        <end position="38"/>
    </location>
</feature>
<dbReference type="EMBL" id="AL445565">
    <property type="protein sequence ID" value="CAC13727.1"/>
    <property type="molecule type" value="Genomic_DNA"/>
</dbReference>
<dbReference type="Proteomes" id="UP000000528">
    <property type="component" value="Chromosome"/>
</dbReference>